<dbReference type="InterPro" id="IPR002889">
    <property type="entry name" value="WSC_carb-bd"/>
</dbReference>
<gene>
    <name evidence="6" type="ORF">LOTGIDRAFT_232549</name>
</gene>
<dbReference type="PANTHER" id="PTHR45964:SF5">
    <property type="entry name" value="WSCD FAMILY MEMBER CG9164"/>
    <property type="match status" value="1"/>
</dbReference>
<dbReference type="PROSITE" id="PS51212">
    <property type="entry name" value="WSC"/>
    <property type="match status" value="2"/>
</dbReference>
<keyword evidence="4" id="KW-0732">Signal</keyword>
<dbReference type="InterPro" id="IPR051589">
    <property type="entry name" value="Sialate-O-sulfotransferase"/>
</dbReference>
<feature type="chain" id="PRO_5004718508" description="WSC domain-containing protein" evidence="4">
    <location>
        <begin position="29"/>
        <end position="562"/>
    </location>
</feature>
<name>V4ABX3_LOTGI</name>
<keyword evidence="3" id="KW-0812">Transmembrane</keyword>
<dbReference type="OMA" id="NECNIVC"/>
<dbReference type="CTD" id="20248957"/>
<dbReference type="RefSeq" id="XP_009055158.1">
    <property type="nucleotide sequence ID" value="XM_009056910.1"/>
</dbReference>
<feature type="compositionally biased region" description="Basic and acidic residues" evidence="2">
    <location>
        <begin position="441"/>
        <end position="497"/>
    </location>
</feature>
<feature type="compositionally biased region" description="Basic and acidic residues" evidence="2">
    <location>
        <begin position="356"/>
        <end position="365"/>
    </location>
</feature>
<organism evidence="6 7">
    <name type="scientific">Lottia gigantea</name>
    <name type="common">Giant owl limpet</name>
    <dbReference type="NCBI Taxonomy" id="225164"/>
    <lineage>
        <taxon>Eukaryota</taxon>
        <taxon>Metazoa</taxon>
        <taxon>Spiralia</taxon>
        <taxon>Lophotrochozoa</taxon>
        <taxon>Mollusca</taxon>
        <taxon>Gastropoda</taxon>
        <taxon>Patellogastropoda</taxon>
        <taxon>Lottioidea</taxon>
        <taxon>Lottiidae</taxon>
        <taxon>Lottia</taxon>
    </lineage>
</organism>
<evidence type="ECO:0000256" key="2">
    <source>
        <dbReference type="SAM" id="MobiDB-lite"/>
    </source>
</evidence>
<keyword evidence="3" id="KW-0472">Membrane</keyword>
<feature type="compositionally biased region" description="Basic residues" evidence="2">
    <location>
        <begin position="498"/>
        <end position="510"/>
    </location>
</feature>
<feature type="region of interest" description="Disordered" evidence="2">
    <location>
        <begin position="535"/>
        <end position="562"/>
    </location>
</feature>
<dbReference type="EMBL" id="KB201847">
    <property type="protein sequence ID" value="ESO94317.1"/>
    <property type="molecule type" value="Genomic_DNA"/>
</dbReference>
<dbReference type="KEGG" id="lgi:LOTGIDRAFT_232549"/>
<evidence type="ECO:0000256" key="4">
    <source>
        <dbReference type="SAM" id="SignalP"/>
    </source>
</evidence>
<dbReference type="Pfam" id="PF01822">
    <property type="entry name" value="WSC"/>
    <property type="match status" value="2"/>
</dbReference>
<dbReference type="PANTHER" id="PTHR45964">
    <property type="entry name" value="WSCD FAMILY MEMBER CG9164"/>
    <property type="match status" value="1"/>
</dbReference>
<dbReference type="STRING" id="225164.V4ABX3"/>
<reference evidence="6 7" key="1">
    <citation type="journal article" date="2013" name="Nature">
        <title>Insights into bilaterian evolution from three spiralian genomes.</title>
        <authorList>
            <person name="Simakov O."/>
            <person name="Marletaz F."/>
            <person name="Cho S.J."/>
            <person name="Edsinger-Gonzales E."/>
            <person name="Havlak P."/>
            <person name="Hellsten U."/>
            <person name="Kuo D.H."/>
            <person name="Larsson T."/>
            <person name="Lv J."/>
            <person name="Arendt D."/>
            <person name="Savage R."/>
            <person name="Osoegawa K."/>
            <person name="de Jong P."/>
            <person name="Grimwood J."/>
            <person name="Chapman J.A."/>
            <person name="Shapiro H."/>
            <person name="Aerts A."/>
            <person name="Otillar R.P."/>
            <person name="Terry A.Y."/>
            <person name="Boore J.L."/>
            <person name="Grigoriev I.V."/>
            <person name="Lindberg D.R."/>
            <person name="Seaver E.C."/>
            <person name="Weisblat D.A."/>
            <person name="Putnam N.H."/>
            <person name="Rokhsar D.S."/>
        </authorList>
    </citation>
    <scope>NUCLEOTIDE SEQUENCE [LARGE SCALE GENOMIC DNA]</scope>
</reference>
<feature type="compositionally biased region" description="Basic and acidic residues" evidence="2">
    <location>
        <begin position="421"/>
        <end position="430"/>
    </location>
</feature>
<evidence type="ECO:0000313" key="7">
    <source>
        <dbReference type="Proteomes" id="UP000030746"/>
    </source>
</evidence>
<feature type="compositionally biased region" description="Polar residues" evidence="2">
    <location>
        <begin position="389"/>
        <end position="402"/>
    </location>
</feature>
<dbReference type="HOGENOM" id="CLU_485107_0_0_1"/>
<dbReference type="Proteomes" id="UP000030746">
    <property type="component" value="Unassembled WGS sequence"/>
</dbReference>
<feature type="signal peptide" evidence="4">
    <location>
        <begin position="1"/>
        <end position="28"/>
    </location>
</feature>
<evidence type="ECO:0000256" key="3">
    <source>
        <dbReference type="SAM" id="Phobius"/>
    </source>
</evidence>
<feature type="compositionally biased region" description="Basic and acidic residues" evidence="2">
    <location>
        <begin position="538"/>
        <end position="562"/>
    </location>
</feature>
<accession>V4ABX3</accession>
<sequence>MKRKKVNLLTFWIVGAVFVCYSVGSVQATGAYPSTSYVNTPKHSKIQITRPKFGASGFLDSWVQVNDINLPTDLATASGGLRNILEANSTFNGDKKSNRVKRRSGGVEFECVALNNNVKRVTKTSVGPCVEYCWTVRKTLALLQRNDQCSCINNNDDYTVVDISKCNTKCTDEKKQNCGGEYNFGKYRTGYIREPRFNRDSETAVRKARQDCFRLIKDPKAPSLDSLRMHPHICMEFCSYKQNRYAALSKGTFCQCLNFGNGYFAPAKDKCSKLCRGDRRYNCGGENNVYQVYSSGYLSSQKKNSDIRFDDLSWSRPDRRDPEDYEFLNINKGGGYNGNGRRKRKKKRKGRRKENGRKENDSRSKESRKKIYGRIRGNGRSTDNDRNSDNGIIQANTRSGVNDRSGDDGIQVNVRSKVNRKSKDNNRNRDNGIIQANTRTRVNDRGRVNARSRDDARSRNDARSRDNARSRVNDKRNEKDVKSDKDKKKDKDGDLAKKQHNKDKKKGKKVDKKYIIIGVIGAVILIAIIVTYVNDQSSEQKKMAERKRKMEEKKAREQEGDE</sequence>
<keyword evidence="1" id="KW-0677">Repeat</keyword>
<feature type="compositionally biased region" description="Basic residues" evidence="2">
    <location>
        <begin position="340"/>
        <end position="355"/>
    </location>
</feature>
<keyword evidence="3" id="KW-1133">Transmembrane helix</keyword>
<feature type="transmembrane region" description="Helical" evidence="3">
    <location>
        <begin position="514"/>
        <end position="533"/>
    </location>
</feature>
<evidence type="ECO:0000259" key="5">
    <source>
        <dbReference type="PROSITE" id="PS51212"/>
    </source>
</evidence>
<feature type="domain" description="WSC" evidence="5">
    <location>
        <begin position="88"/>
        <end position="190"/>
    </location>
</feature>
<dbReference type="GeneID" id="20248957"/>
<feature type="domain" description="WSC" evidence="5">
    <location>
        <begin position="206"/>
        <end position="296"/>
    </location>
</feature>
<evidence type="ECO:0000313" key="6">
    <source>
        <dbReference type="EMBL" id="ESO94317.1"/>
    </source>
</evidence>
<evidence type="ECO:0000256" key="1">
    <source>
        <dbReference type="ARBA" id="ARBA00022737"/>
    </source>
</evidence>
<protein>
    <recommendedName>
        <fullName evidence="5">WSC domain-containing protein</fullName>
    </recommendedName>
</protein>
<proteinExistence type="predicted"/>
<dbReference type="AlphaFoldDB" id="V4ABX3"/>
<dbReference type="OrthoDB" id="6136185at2759"/>
<keyword evidence="7" id="KW-1185">Reference proteome</keyword>
<feature type="region of interest" description="Disordered" evidence="2">
    <location>
        <begin position="323"/>
        <end position="510"/>
    </location>
</feature>